<dbReference type="OrthoDB" id="6167939at2759"/>
<feature type="compositionally biased region" description="Basic and acidic residues" evidence="2">
    <location>
        <begin position="132"/>
        <end position="150"/>
    </location>
</feature>
<gene>
    <name evidence="4" type="ORF">MGAL_10B000123</name>
</gene>
<organism evidence="4 5">
    <name type="scientific">Mytilus galloprovincialis</name>
    <name type="common">Mediterranean mussel</name>
    <dbReference type="NCBI Taxonomy" id="29158"/>
    <lineage>
        <taxon>Eukaryota</taxon>
        <taxon>Metazoa</taxon>
        <taxon>Spiralia</taxon>
        <taxon>Lophotrochozoa</taxon>
        <taxon>Mollusca</taxon>
        <taxon>Bivalvia</taxon>
        <taxon>Autobranchia</taxon>
        <taxon>Pteriomorphia</taxon>
        <taxon>Mytilida</taxon>
        <taxon>Mytiloidea</taxon>
        <taxon>Mytilidae</taxon>
        <taxon>Mytilinae</taxon>
        <taxon>Mytilus</taxon>
    </lineage>
</organism>
<evidence type="ECO:0000313" key="4">
    <source>
        <dbReference type="EMBL" id="VDI21100.1"/>
    </source>
</evidence>
<name>A0A8B6DLL0_MYTGA</name>
<comment type="caution">
    <text evidence="4">The sequence shown here is derived from an EMBL/GenBank/DDBJ whole genome shotgun (WGS) entry which is preliminary data.</text>
</comment>
<accession>A0A8B6DLL0</accession>
<dbReference type="PROSITE" id="PS50157">
    <property type="entry name" value="ZINC_FINGER_C2H2_2"/>
    <property type="match status" value="2"/>
</dbReference>
<dbReference type="Gene3D" id="3.30.160.60">
    <property type="entry name" value="Classic Zinc Finger"/>
    <property type="match status" value="1"/>
</dbReference>
<reference evidence="4" key="1">
    <citation type="submission" date="2018-11" db="EMBL/GenBank/DDBJ databases">
        <authorList>
            <person name="Alioto T."/>
            <person name="Alioto T."/>
        </authorList>
    </citation>
    <scope>NUCLEOTIDE SEQUENCE</scope>
</reference>
<dbReference type="SUPFAM" id="SSF57667">
    <property type="entry name" value="beta-beta-alpha zinc fingers"/>
    <property type="match status" value="1"/>
</dbReference>
<dbReference type="PROSITE" id="PS00028">
    <property type="entry name" value="ZINC_FINGER_C2H2_1"/>
    <property type="match status" value="1"/>
</dbReference>
<protein>
    <recommendedName>
        <fullName evidence="3">C2H2-type domain-containing protein</fullName>
    </recommendedName>
</protein>
<dbReference type="EMBL" id="UYJE01003638">
    <property type="protein sequence ID" value="VDI21100.1"/>
    <property type="molecule type" value="Genomic_DNA"/>
</dbReference>
<keyword evidence="1" id="KW-0863">Zinc-finger</keyword>
<evidence type="ECO:0000256" key="2">
    <source>
        <dbReference type="SAM" id="MobiDB-lite"/>
    </source>
</evidence>
<dbReference type="SMART" id="SM00355">
    <property type="entry name" value="ZnF_C2H2"/>
    <property type="match status" value="2"/>
</dbReference>
<dbReference type="Proteomes" id="UP000596742">
    <property type="component" value="Unassembled WGS sequence"/>
</dbReference>
<proteinExistence type="predicted"/>
<keyword evidence="1" id="KW-0862">Zinc</keyword>
<sequence>MDRKVTEKRIMCEHCFKLYCSSKSYKRHIKEVHSANNNTERIQCLICHKTFSRKSHLRRHNRKFHKETQNSDTLKVTIQNERSFNVHEHLSEEGSMLNDTPTVEGPTFGEMPDFLEDISLDEFITEQEFEESEHVENDSDKKSETVKPDENNNSNNIIDSNKQTIILKLETTTVNLTDGRTVVNRDTSIEYSNNVNPDDINITIVVDAVTKEINEHLKQKQSAKCEEL</sequence>
<feature type="domain" description="C2H2-type" evidence="3">
    <location>
        <begin position="42"/>
        <end position="70"/>
    </location>
</feature>
<feature type="region of interest" description="Disordered" evidence="2">
    <location>
        <begin position="129"/>
        <end position="158"/>
    </location>
</feature>
<evidence type="ECO:0000313" key="5">
    <source>
        <dbReference type="Proteomes" id="UP000596742"/>
    </source>
</evidence>
<feature type="domain" description="C2H2-type" evidence="3">
    <location>
        <begin position="10"/>
        <end position="38"/>
    </location>
</feature>
<keyword evidence="5" id="KW-1185">Reference proteome</keyword>
<dbReference type="GO" id="GO:0008270">
    <property type="term" value="F:zinc ion binding"/>
    <property type="evidence" value="ECO:0007669"/>
    <property type="project" value="UniProtKB-KW"/>
</dbReference>
<dbReference type="AlphaFoldDB" id="A0A8B6DLL0"/>
<evidence type="ECO:0000259" key="3">
    <source>
        <dbReference type="PROSITE" id="PS50157"/>
    </source>
</evidence>
<evidence type="ECO:0000256" key="1">
    <source>
        <dbReference type="PROSITE-ProRule" id="PRU00042"/>
    </source>
</evidence>
<keyword evidence="1" id="KW-0479">Metal-binding</keyword>
<dbReference type="InterPro" id="IPR013087">
    <property type="entry name" value="Znf_C2H2_type"/>
</dbReference>
<dbReference type="InterPro" id="IPR036236">
    <property type="entry name" value="Znf_C2H2_sf"/>
</dbReference>
<dbReference type="Pfam" id="PF00096">
    <property type="entry name" value="zf-C2H2"/>
    <property type="match status" value="1"/>
</dbReference>